<dbReference type="Pfam" id="PF00480">
    <property type="entry name" value="ROK"/>
    <property type="match status" value="1"/>
</dbReference>
<sequence>MTKKELGNMKLMKKINKNIILDILKSNEGLSRADISKITKLSKPSISSLINELINEGWVFEEGREKTQVGRRPMRLKFNSRKYVIIGAMFTNIGIDLALGNLLGEIMSTEFIPVEDSREEEAVAKDFRAAVSKLLEDNNLDKDNLMGISIGIPGIIKDGHEEIMFAPEIKYKGILLKNKIESWIDVPIFIDNDVNLMCLGEYYNSCDNKRKDTNMAYIYFGNGIGAGLMINGELYRGADQAAGEIGYMVVGNFKKRDNHEQGVFECNYSSTALRDFIKDKGDLLKGEYSIIKYIVEKSSEDESYKNLLNEIYLHWSYAIANLISVINPEVVILGGEALNIGKEGIKTIEETLKNLVPFLPKVKFGNLGNRAGIIGSIYKVLSKNEMLINS</sequence>
<dbReference type="EMBL" id="JAHLQF010000001">
    <property type="protein sequence ID" value="MBU5483369.1"/>
    <property type="molecule type" value="Genomic_DNA"/>
</dbReference>
<dbReference type="Proteomes" id="UP000726170">
    <property type="component" value="Unassembled WGS sequence"/>
</dbReference>
<evidence type="ECO:0000313" key="3">
    <source>
        <dbReference type="EMBL" id="MBU5483369.1"/>
    </source>
</evidence>
<dbReference type="PANTHER" id="PTHR18964:SF149">
    <property type="entry name" value="BIFUNCTIONAL UDP-N-ACETYLGLUCOSAMINE 2-EPIMERASE_N-ACETYLMANNOSAMINE KINASE"/>
    <property type="match status" value="1"/>
</dbReference>
<dbReference type="CDD" id="cd23763">
    <property type="entry name" value="ASKHA_ATPase_ROK"/>
    <property type="match status" value="1"/>
</dbReference>
<dbReference type="InterPro" id="IPR000600">
    <property type="entry name" value="ROK"/>
</dbReference>
<evidence type="ECO:0000259" key="2">
    <source>
        <dbReference type="Pfam" id="PF12802"/>
    </source>
</evidence>
<feature type="domain" description="HTH marR-type" evidence="2">
    <location>
        <begin position="20"/>
        <end position="62"/>
    </location>
</feature>
<keyword evidence="4" id="KW-1185">Reference proteome</keyword>
<evidence type="ECO:0000313" key="4">
    <source>
        <dbReference type="Proteomes" id="UP000726170"/>
    </source>
</evidence>
<accession>A0ABS6EG37</accession>
<comment type="caution">
    <text evidence="3">The sequence shown here is derived from an EMBL/GenBank/DDBJ whole genome shotgun (WGS) entry which is preliminary data.</text>
</comment>
<name>A0ABS6EG37_9CLOT</name>
<reference evidence="3 4" key="1">
    <citation type="submission" date="2021-06" db="EMBL/GenBank/DDBJ databases">
        <authorList>
            <person name="Sun Q."/>
            <person name="Li D."/>
        </authorList>
    </citation>
    <scope>NUCLEOTIDE SEQUENCE [LARGE SCALE GENOMIC DNA]</scope>
    <source>
        <strain evidence="3 4">MSJ-11</strain>
    </source>
</reference>
<protein>
    <submittedName>
        <fullName evidence="3">ROK family transcriptional regulator</fullName>
    </submittedName>
</protein>
<dbReference type="Pfam" id="PF12802">
    <property type="entry name" value="MarR_2"/>
    <property type="match status" value="1"/>
</dbReference>
<dbReference type="InterPro" id="IPR000835">
    <property type="entry name" value="HTH_MarR-typ"/>
</dbReference>
<gene>
    <name evidence="3" type="ORF">KQI86_03450</name>
</gene>
<dbReference type="PANTHER" id="PTHR18964">
    <property type="entry name" value="ROK (REPRESSOR, ORF, KINASE) FAMILY"/>
    <property type="match status" value="1"/>
</dbReference>
<comment type="similarity">
    <text evidence="1">Belongs to the ROK (NagC/XylR) family.</text>
</comment>
<dbReference type="RefSeq" id="WP_216437752.1">
    <property type="nucleotide sequence ID" value="NZ_JAHLQF010000001.1"/>
</dbReference>
<evidence type="ECO:0000256" key="1">
    <source>
        <dbReference type="ARBA" id="ARBA00006479"/>
    </source>
</evidence>
<proteinExistence type="inferred from homology"/>
<organism evidence="3 4">
    <name type="scientific">Clostridium mobile</name>
    <dbReference type="NCBI Taxonomy" id="2841512"/>
    <lineage>
        <taxon>Bacteria</taxon>
        <taxon>Bacillati</taxon>
        <taxon>Bacillota</taxon>
        <taxon>Clostridia</taxon>
        <taxon>Eubacteriales</taxon>
        <taxon>Clostridiaceae</taxon>
        <taxon>Clostridium</taxon>
    </lineage>
</organism>